<protein>
    <recommendedName>
        <fullName evidence="4">Secreted protein</fullName>
    </recommendedName>
</protein>
<organism evidence="2 3">
    <name type="scientific">Phytophthora rubi</name>
    <dbReference type="NCBI Taxonomy" id="129364"/>
    <lineage>
        <taxon>Eukaryota</taxon>
        <taxon>Sar</taxon>
        <taxon>Stramenopiles</taxon>
        <taxon>Oomycota</taxon>
        <taxon>Peronosporomycetes</taxon>
        <taxon>Peronosporales</taxon>
        <taxon>Peronosporaceae</taxon>
        <taxon>Phytophthora</taxon>
    </lineage>
</organism>
<evidence type="ECO:0000256" key="1">
    <source>
        <dbReference type="SAM" id="SignalP"/>
    </source>
</evidence>
<proteinExistence type="predicted"/>
<name>A0A6A3N2R1_9STRA</name>
<dbReference type="Proteomes" id="UP000435112">
    <property type="component" value="Unassembled WGS sequence"/>
</dbReference>
<comment type="caution">
    <text evidence="2">The sequence shown here is derived from an EMBL/GenBank/DDBJ whole genome shotgun (WGS) entry which is preliminary data.</text>
</comment>
<sequence>MMAASTTRHSSKSCSFLMFLCRTLSLADEDGWLLGKRGCLGIGFQSRTRTPSEAMTKSSPSNGYPRHCCVRGNGRSALLGL</sequence>
<dbReference type="EMBL" id="QXFU01000351">
    <property type="protein sequence ID" value="KAE9035852.1"/>
    <property type="molecule type" value="Genomic_DNA"/>
</dbReference>
<dbReference type="AlphaFoldDB" id="A0A6A3N2R1"/>
<feature type="chain" id="PRO_5025431736" description="Secreted protein" evidence="1">
    <location>
        <begin position="28"/>
        <end position="81"/>
    </location>
</feature>
<gene>
    <name evidence="2" type="ORF">PR002_g7364</name>
</gene>
<reference evidence="2 3" key="1">
    <citation type="submission" date="2018-09" db="EMBL/GenBank/DDBJ databases">
        <title>Genomic investigation of the strawberry pathogen Phytophthora fragariae indicates pathogenicity is determined by transcriptional variation in three key races.</title>
        <authorList>
            <person name="Adams T.M."/>
            <person name="Armitage A.D."/>
            <person name="Sobczyk M.K."/>
            <person name="Bates H.J."/>
            <person name="Dunwell J.M."/>
            <person name="Nellist C.F."/>
            <person name="Harrison R.J."/>
        </authorList>
    </citation>
    <scope>NUCLEOTIDE SEQUENCE [LARGE SCALE GENOMIC DNA]</scope>
    <source>
        <strain evidence="2 3">SCRP324</strain>
    </source>
</reference>
<keyword evidence="1" id="KW-0732">Signal</keyword>
<feature type="signal peptide" evidence="1">
    <location>
        <begin position="1"/>
        <end position="27"/>
    </location>
</feature>
<evidence type="ECO:0000313" key="2">
    <source>
        <dbReference type="EMBL" id="KAE9035852.1"/>
    </source>
</evidence>
<evidence type="ECO:0000313" key="3">
    <source>
        <dbReference type="Proteomes" id="UP000435112"/>
    </source>
</evidence>
<evidence type="ECO:0008006" key="4">
    <source>
        <dbReference type="Google" id="ProtNLM"/>
    </source>
</evidence>
<accession>A0A6A3N2R1</accession>